<name>A0A8T8JEL3_9CAUD</name>
<evidence type="ECO:0000313" key="2">
    <source>
        <dbReference type="Proteomes" id="UP000680794"/>
    </source>
</evidence>
<dbReference type="RefSeq" id="YP_010773530.1">
    <property type="nucleotide sequence ID" value="NC_074664.1"/>
</dbReference>
<reference evidence="1" key="1">
    <citation type="submission" date="2021-03" db="EMBL/GenBank/DDBJ databases">
        <authorList>
            <person name="Tong Y."/>
            <person name="Li F."/>
            <person name="Tian F."/>
            <person name="Li J."/>
        </authorList>
    </citation>
    <scope>NUCLEOTIDE SEQUENCE</scope>
</reference>
<dbReference type="EMBL" id="MW748993">
    <property type="protein sequence ID" value="QUE30250.1"/>
    <property type="molecule type" value="Genomic_DNA"/>
</dbReference>
<protein>
    <submittedName>
        <fullName evidence="1">Putative chaperone protein</fullName>
    </submittedName>
</protein>
<dbReference type="Proteomes" id="UP000680794">
    <property type="component" value="Segment"/>
</dbReference>
<proteinExistence type="predicted"/>
<evidence type="ECO:0000313" key="1">
    <source>
        <dbReference type="EMBL" id="QUE30250.1"/>
    </source>
</evidence>
<keyword evidence="2" id="KW-1185">Reference proteome</keyword>
<dbReference type="KEGG" id="vg:80397810"/>
<accession>A0A8T8JEL3</accession>
<organism evidence="1 2">
    <name type="scientific">Pseudomonas phage BUCT566</name>
    <dbReference type="NCBI Taxonomy" id="2829367"/>
    <lineage>
        <taxon>Viruses</taxon>
        <taxon>Duplodnaviria</taxon>
        <taxon>Heunggongvirae</taxon>
        <taxon>Uroviricota</taxon>
        <taxon>Caudoviricetes</taxon>
        <taxon>Lishizhenvirus</taxon>
        <taxon>Lishizhenvirus BUCT566</taxon>
    </lineage>
</organism>
<dbReference type="GeneID" id="80397810"/>
<sequence>MTIIHECDRCNAPGRVIETSDGFRCEGCYEDAQEQVRSDASCPECGRQGVTATGICYACENTAPVRRGITKGH</sequence>